<dbReference type="Gene3D" id="3.40.140.10">
    <property type="entry name" value="Cytidine Deaminase, domain 2"/>
    <property type="match status" value="1"/>
</dbReference>
<proteinExistence type="inferred from homology"/>
<dbReference type="CDD" id="cd01285">
    <property type="entry name" value="nucleoside_deaminase"/>
    <property type="match status" value="1"/>
</dbReference>
<dbReference type="PROSITE" id="PS51747">
    <property type="entry name" value="CYT_DCMP_DEAMINASES_2"/>
    <property type="match status" value="1"/>
</dbReference>
<name>A0ABR4NV59_9SACH</name>
<evidence type="ECO:0000256" key="1">
    <source>
        <dbReference type="ARBA" id="ARBA00022694"/>
    </source>
</evidence>
<keyword evidence="5" id="KW-1185">Reference proteome</keyword>
<evidence type="ECO:0000313" key="5">
    <source>
        <dbReference type="Proteomes" id="UP001623330"/>
    </source>
</evidence>
<comment type="similarity">
    <text evidence="2">Belongs to the cytidine and deoxycytidylate deaminase family. ADAT3 subfamily.</text>
</comment>
<gene>
    <name evidence="4" type="ORF">RNJ44_04531</name>
</gene>
<organism evidence="4 5">
    <name type="scientific">Nakaseomyces bracarensis</name>
    <dbReference type="NCBI Taxonomy" id="273131"/>
    <lineage>
        <taxon>Eukaryota</taxon>
        <taxon>Fungi</taxon>
        <taxon>Dikarya</taxon>
        <taxon>Ascomycota</taxon>
        <taxon>Saccharomycotina</taxon>
        <taxon>Saccharomycetes</taxon>
        <taxon>Saccharomycetales</taxon>
        <taxon>Saccharomycetaceae</taxon>
        <taxon>Nakaseomyces</taxon>
    </lineage>
</organism>
<reference evidence="4 5" key="1">
    <citation type="submission" date="2024-05" db="EMBL/GenBank/DDBJ databases">
        <title>Long read based assembly of the Candida bracarensis genome reveals expanded adhesin content.</title>
        <authorList>
            <person name="Marcet-Houben M."/>
            <person name="Ksiezopolska E."/>
            <person name="Gabaldon T."/>
        </authorList>
    </citation>
    <scope>NUCLEOTIDE SEQUENCE [LARGE SCALE GENOMIC DNA]</scope>
    <source>
        <strain evidence="4 5">CBM6</strain>
    </source>
</reference>
<comment type="caution">
    <text evidence="4">The sequence shown here is derived from an EMBL/GenBank/DDBJ whole genome shotgun (WGS) entry which is preliminary data.</text>
</comment>
<dbReference type="Proteomes" id="UP001623330">
    <property type="component" value="Unassembled WGS sequence"/>
</dbReference>
<keyword evidence="1" id="KW-0819">tRNA processing</keyword>
<evidence type="ECO:0000313" key="4">
    <source>
        <dbReference type="EMBL" id="KAL3232615.1"/>
    </source>
</evidence>
<evidence type="ECO:0000256" key="2">
    <source>
        <dbReference type="ARBA" id="ARBA00038160"/>
    </source>
</evidence>
<protein>
    <submittedName>
        <fullName evidence="4">tRNA-specific adenosine deaminase subunit TAD3</fullName>
    </submittedName>
</protein>
<sequence length="327" mass="38168">MVKKINNSIKIDFKRCIVEDKLLQVRPVIRTDIPEFCTVWTIEIEPIYSKKFIELVRTNTRDQDPISLQHIKRIRKIKSEEGKPILQCIVCSTDFSNSQREISKLIKFPHSNILCINVPREGPYEKEKVKEWSEMYWPLVWNGDPNDQILNDSVFLMDNIRYYLDIITAKANEAKMKTGYLPVVSLFVDPRSKDRNDFVLVEDRRTHNSNGELALPIDHSIMVGINQVAKYEKSNRLNEEVSQNYLCLNFDVYTTHEPCSMCSMALIHSRINRCIFVREMEKTGCFSPSSGNAYCMHANKKLNSKYEVFQWIGEEYQVPHINDDICA</sequence>
<dbReference type="InterPro" id="IPR002125">
    <property type="entry name" value="CMP_dCMP_dom"/>
</dbReference>
<dbReference type="EMBL" id="JBEVYD010000005">
    <property type="protein sequence ID" value="KAL3232615.1"/>
    <property type="molecule type" value="Genomic_DNA"/>
</dbReference>
<dbReference type="InterPro" id="IPR016193">
    <property type="entry name" value="Cytidine_deaminase-like"/>
</dbReference>
<dbReference type="Pfam" id="PF00383">
    <property type="entry name" value="dCMP_cyt_deam_1"/>
    <property type="match status" value="1"/>
</dbReference>
<dbReference type="PANTHER" id="PTHR11079">
    <property type="entry name" value="CYTOSINE DEAMINASE FAMILY MEMBER"/>
    <property type="match status" value="1"/>
</dbReference>
<evidence type="ECO:0000259" key="3">
    <source>
        <dbReference type="PROSITE" id="PS51747"/>
    </source>
</evidence>
<dbReference type="SUPFAM" id="SSF53927">
    <property type="entry name" value="Cytidine deaminase-like"/>
    <property type="match status" value="1"/>
</dbReference>
<dbReference type="PANTHER" id="PTHR11079:SF156">
    <property type="entry name" value="INACTIVE TRNA-SPECIFIC ADENOSINE DEAMINASE-LIKE PROTEIN 3-RELATED"/>
    <property type="match status" value="1"/>
</dbReference>
<accession>A0ABR4NV59</accession>
<feature type="domain" description="CMP/dCMP-type deaminase" evidence="3">
    <location>
        <begin position="158"/>
        <end position="309"/>
    </location>
</feature>